<dbReference type="EMBL" id="KZ293700">
    <property type="protein sequence ID" value="PBK84216.1"/>
    <property type="molecule type" value="Genomic_DNA"/>
</dbReference>
<evidence type="ECO:0000256" key="3">
    <source>
        <dbReference type="PROSITE-ProRule" id="PRU10038"/>
    </source>
</evidence>
<dbReference type="InterPro" id="IPR050300">
    <property type="entry name" value="GDXG_lipolytic_enzyme"/>
</dbReference>
<keyword evidence="2 5" id="KW-0378">Hydrolase</keyword>
<dbReference type="Proteomes" id="UP000217790">
    <property type="component" value="Unassembled WGS sequence"/>
</dbReference>
<protein>
    <submittedName>
        <fullName evidence="5">Alpha/beta-hydrolase</fullName>
    </submittedName>
</protein>
<dbReference type="GO" id="GO:0016787">
    <property type="term" value="F:hydrolase activity"/>
    <property type="evidence" value="ECO:0007669"/>
    <property type="project" value="UniProtKB-KW"/>
</dbReference>
<dbReference type="InterPro" id="IPR013094">
    <property type="entry name" value="AB_hydrolase_3"/>
</dbReference>
<comment type="similarity">
    <text evidence="1">Belongs to the 'GDXG' lipolytic enzyme family.</text>
</comment>
<gene>
    <name evidence="5" type="ORF">ARMGADRAFT_614028</name>
</gene>
<reference evidence="6" key="1">
    <citation type="journal article" date="2017" name="Nat. Ecol. Evol.">
        <title>Genome expansion and lineage-specific genetic innovations in the forest pathogenic fungi Armillaria.</title>
        <authorList>
            <person name="Sipos G."/>
            <person name="Prasanna A.N."/>
            <person name="Walter M.C."/>
            <person name="O'Connor E."/>
            <person name="Balint B."/>
            <person name="Krizsan K."/>
            <person name="Kiss B."/>
            <person name="Hess J."/>
            <person name="Varga T."/>
            <person name="Slot J."/>
            <person name="Riley R."/>
            <person name="Boka B."/>
            <person name="Rigling D."/>
            <person name="Barry K."/>
            <person name="Lee J."/>
            <person name="Mihaltcheva S."/>
            <person name="LaButti K."/>
            <person name="Lipzen A."/>
            <person name="Waldron R."/>
            <person name="Moloney N.M."/>
            <person name="Sperisen C."/>
            <person name="Kredics L."/>
            <person name="Vagvoelgyi C."/>
            <person name="Patrignani A."/>
            <person name="Fitzpatrick D."/>
            <person name="Nagy I."/>
            <person name="Doyle S."/>
            <person name="Anderson J.B."/>
            <person name="Grigoriev I.V."/>
            <person name="Gueldener U."/>
            <person name="Muensterkoetter M."/>
            <person name="Nagy L.G."/>
        </authorList>
    </citation>
    <scope>NUCLEOTIDE SEQUENCE [LARGE SCALE GENOMIC DNA]</scope>
    <source>
        <strain evidence="6">Ar21-2</strain>
    </source>
</reference>
<dbReference type="InParanoid" id="A0A2H3D9R3"/>
<evidence type="ECO:0000313" key="5">
    <source>
        <dbReference type="EMBL" id="PBK84216.1"/>
    </source>
</evidence>
<dbReference type="PANTHER" id="PTHR48081:SF31">
    <property type="entry name" value="STERYL ACETYL HYDROLASE MUG81-RELATED"/>
    <property type="match status" value="1"/>
</dbReference>
<evidence type="ECO:0000313" key="6">
    <source>
        <dbReference type="Proteomes" id="UP000217790"/>
    </source>
</evidence>
<name>A0A2H3D9R3_ARMGA</name>
<feature type="domain" description="Alpha/beta hydrolase fold-3" evidence="4">
    <location>
        <begin position="126"/>
        <end position="351"/>
    </location>
</feature>
<dbReference type="InterPro" id="IPR029058">
    <property type="entry name" value="AB_hydrolase_fold"/>
</dbReference>
<organism evidence="5 6">
    <name type="scientific">Armillaria gallica</name>
    <name type="common">Bulbous honey fungus</name>
    <name type="synonym">Armillaria bulbosa</name>
    <dbReference type="NCBI Taxonomy" id="47427"/>
    <lineage>
        <taxon>Eukaryota</taxon>
        <taxon>Fungi</taxon>
        <taxon>Dikarya</taxon>
        <taxon>Basidiomycota</taxon>
        <taxon>Agaricomycotina</taxon>
        <taxon>Agaricomycetes</taxon>
        <taxon>Agaricomycetidae</taxon>
        <taxon>Agaricales</taxon>
        <taxon>Marasmiineae</taxon>
        <taxon>Physalacriaceae</taxon>
        <taxon>Armillaria</taxon>
    </lineage>
</organism>
<dbReference type="PANTHER" id="PTHR48081">
    <property type="entry name" value="AB HYDROLASE SUPERFAMILY PROTEIN C4A8.06C"/>
    <property type="match status" value="1"/>
</dbReference>
<keyword evidence="6" id="KW-1185">Reference proteome</keyword>
<dbReference type="PROSITE" id="PS01174">
    <property type="entry name" value="LIPASE_GDXG_SER"/>
    <property type="match status" value="1"/>
</dbReference>
<dbReference type="OrthoDB" id="2152029at2759"/>
<accession>A0A2H3D9R3</accession>
<dbReference type="STRING" id="47427.A0A2H3D9R3"/>
<dbReference type="FunCoup" id="A0A2H3D9R3">
    <property type="interactions" value="20"/>
</dbReference>
<sequence length="386" mass="42927">MSLTSSQATAMTSSPSQYGQISFRQKLKVYSLTKIALPLYSLWTAIRYPFSQTLRKKTLKLSISHARTRFVTDRLSVPELQFDAGLSVDIYKQWAKTKKQPVDIEDLPEEGARLLWIGPKRTDQVIFYCHGGGFIAPFWDSFLTFWRHAQVELEARNIHVGIVLMSYNLIPPGKFPSQLREAISGLEHLFKSGVKPENILLAGDSAGGNLVLQIFSHLLHPLASVGRIDFPSEAPSRFRGAFLSSPWVSPSGDIGMGPASNNKTDLIGANTYRTWGKIPLKDVPEADLAFMEPSKAPKTWFSGIEKLVEHILVTSGGAECFTDSHVQFHEEHLKDQHPDVKFVVQKDGVHDSVLFELALEKRPVQELAGVIVNWVANAFGEGTSEA</sequence>
<dbReference type="SUPFAM" id="SSF53474">
    <property type="entry name" value="alpha/beta-Hydrolases"/>
    <property type="match status" value="1"/>
</dbReference>
<evidence type="ECO:0000259" key="4">
    <source>
        <dbReference type="Pfam" id="PF07859"/>
    </source>
</evidence>
<evidence type="ECO:0000256" key="2">
    <source>
        <dbReference type="ARBA" id="ARBA00022801"/>
    </source>
</evidence>
<dbReference type="AlphaFoldDB" id="A0A2H3D9R3"/>
<feature type="active site" evidence="3">
    <location>
        <position position="205"/>
    </location>
</feature>
<proteinExistence type="inferred from homology"/>
<dbReference type="OMA" id="SIMWIGN"/>
<evidence type="ECO:0000256" key="1">
    <source>
        <dbReference type="ARBA" id="ARBA00010515"/>
    </source>
</evidence>
<dbReference type="InterPro" id="IPR033140">
    <property type="entry name" value="Lipase_GDXG_put_SER_AS"/>
</dbReference>
<dbReference type="Gene3D" id="3.40.50.1820">
    <property type="entry name" value="alpha/beta hydrolase"/>
    <property type="match status" value="1"/>
</dbReference>
<dbReference type="Pfam" id="PF07859">
    <property type="entry name" value="Abhydrolase_3"/>
    <property type="match status" value="1"/>
</dbReference>